<evidence type="ECO:0000256" key="5">
    <source>
        <dbReference type="ARBA" id="ARBA00023136"/>
    </source>
</evidence>
<evidence type="ECO:0000256" key="4">
    <source>
        <dbReference type="ARBA" id="ARBA00022989"/>
    </source>
</evidence>
<gene>
    <name evidence="8" type="ORF">SYN_01498</name>
</gene>
<keyword evidence="4 6" id="KW-1133">Transmembrane helix</keyword>
<dbReference type="HOGENOM" id="CLU_064305_0_1_7"/>
<dbReference type="eggNOG" id="COG4965">
    <property type="taxonomic scope" value="Bacteria"/>
</dbReference>
<dbReference type="KEGG" id="sat:SYN_01498"/>
<evidence type="ECO:0000256" key="6">
    <source>
        <dbReference type="SAM" id="Phobius"/>
    </source>
</evidence>
<reference evidence="8 9" key="1">
    <citation type="journal article" date="2007" name="Proc. Natl. Acad. Sci. U.S.A.">
        <title>The genome of Syntrophus aciditrophicus: life at the thermodynamic limit of microbial growth.</title>
        <authorList>
            <person name="McInerney M.J."/>
            <person name="Rohlin L."/>
            <person name="Mouttaki H."/>
            <person name="Kim U."/>
            <person name="Krupp R.S."/>
            <person name="Rios-Hernandez L."/>
            <person name="Sieber J."/>
            <person name="Struchtemeyer C.G."/>
            <person name="Bhattacharyya A."/>
            <person name="Campbell J.W."/>
            <person name="Gunsalus R.P."/>
        </authorList>
    </citation>
    <scope>NUCLEOTIDE SEQUENCE [LARGE SCALE GENOMIC DNA]</scope>
    <source>
        <strain evidence="8 9">SB</strain>
    </source>
</reference>
<dbReference type="AlphaFoldDB" id="Q2LSV9"/>
<evidence type="ECO:0000313" key="9">
    <source>
        <dbReference type="Proteomes" id="UP000001933"/>
    </source>
</evidence>
<keyword evidence="3 6" id="KW-0812">Transmembrane</keyword>
<keyword evidence="2" id="KW-1003">Cell membrane</keyword>
<keyword evidence="9" id="KW-1185">Reference proteome</keyword>
<dbReference type="InterPro" id="IPR042094">
    <property type="entry name" value="T2SS_GspF_sf"/>
</dbReference>
<feature type="transmembrane region" description="Helical" evidence="6">
    <location>
        <begin position="121"/>
        <end position="141"/>
    </location>
</feature>
<dbReference type="Gene3D" id="1.20.81.30">
    <property type="entry name" value="Type II secretion system (T2SS), domain F"/>
    <property type="match status" value="1"/>
</dbReference>
<sequence length="327" mass="36781">MDMDFLPFVIIFISVVAVVEGFVFLISWRTNPEKKRINQQLKMLSRQKEQLAYDDFDITRKTRELSSVPWLNELLQKIPRLLPTDRLIEQARAPYTMSVYILAALLLFFVGTLIFHALTKTFLVAVPAGLAMSYLPFLFLIMKKNSRMKKFDAQLPDALDLMARALKAGHAFPGGIQMVAKEFDDPIGIEFAKVVEETNFGVGVEEALRNLANRFDSSSDLKFFAIAVMIQRESGGNLAEILESIARIIRERFKLMGTIRTLSAEGRLSAIILVAIPFFVAFALSIMNPQYITVLATDPIGKALAFTSLVMMAVGIYIMKKTIQIKV</sequence>
<accession>Q2LSV9</accession>
<evidence type="ECO:0000256" key="2">
    <source>
        <dbReference type="ARBA" id="ARBA00022475"/>
    </source>
</evidence>
<proteinExistence type="predicted"/>
<evidence type="ECO:0000256" key="1">
    <source>
        <dbReference type="ARBA" id="ARBA00004651"/>
    </source>
</evidence>
<keyword evidence="5 6" id="KW-0472">Membrane</keyword>
<dbReference type="InParanoid" id="Q2LSV9"/>
<evidence type="ECO:0000259" key="7">
    <source>
        <dbReference type="Pfam" id="PF00482"/>
    </source>
</evidence>
<dbReference type="EMBL" id="CP000252">
    <property type="protein sequence ID" value="ABC77167.1"/>
    <property type="molecule type" value="Genomic_DNA"/>
</dbReference>
<dbReference type="PANTHER" id="PTHR35007">
    <property type="entry name" value="INTEGRAL MEMBRANE PROTEIN-RELATED"/>
    <property type="match status" value="1"/>
</dbReference>
<dbReference type="STRING" id="56780.SYN_01498"/>
<evidence type="ECO:0000313" key="8">
    <source>
        <dbReference type="EMBL" id="ABC77167.1"/>
    </source>
</evidence>
<dbReference type="InterPro" id="IPR018076">
    <property type="entry name" value="T2SS_GspF_dom"/>
</dbReference>
<feature type="transmembrane region" description="Helical" evidence="6">
    <location>
        <begin position="268"/>
        <end position="287"/>
    </location>
</feature>
<dbReference type="Proteomes" id="UP000001933">
    <property type="component" value="Chromosome"/>
</dbReference>
<feature type="domain" description="Type II secretion system protein GspF" evidence="7">
    <location>
        <begin position="159"/>
        <end position="284"/>
    </location>
</feature>
<dbReference type="PANTHER" id="PTHR35007:SF1">
    <property type="entry name" value="PILUS ASSEMBLY PROTEIN"/>
    <property type="match status" value="1"/>
</dbReference>
<comment type="subcellular location">
    <subcellularLocation>
        <location evidence="1">Cell membrane</location>
        <topology evidence="1">Multi-pass membrane protein</topology>
    </subcellularLocation>
</comment>
<protein>
    <submittedName>
        <fullName evidence="8">Flp pilus assembly protein</fullName>
    </submittedName>
</protein>
<name>Q2LSV9_SYNAS</name>
<dbReference type="Pfam" id="PF00482">
    <property type="entry name" value="T2SSF"/>
    <property type="match status" value="1"/>
</dbReference>
<feature type="transmembrane region" description="Helical" evidence="6">
    <location>
        <begin position="95"/>
        <end position="115"/>
    </location>
</feature>
<feature type="transmembrane region" description="Helical" evidence="6">
    <location>
        <begin position="6"/>
        <end position="28"/>
    </location>
</feature>
<dbReference type="GO" id="GO:0005886">
    <property type="term" value="C:plasma membrane"/>
    <property type="evidence" value="ECO:0007669"/>
    <property type="project" value="UniProtKB-SubCell"/>
</dbReference>
<feature type="transmembrane region" description="Helical" evidence="6">
    <location>
        <begin position="299"/>
        <end position="319"/>
    </location>
</feature>
<evidence type="ECO:0000256" key="3">
    <source>
        <dbReference type="ARBA" id="ARBA00022692"/>
    </source>
</evidence>
<organism evidence="8 9">
    <name type="scientific">Syntrophus aciditrophicus (strain SB)</name>
    <dbReference type="NCBI Taxonomy" id="56780"/>
    <lineage>
        <taxon>Bacteria</taxon>
        <taxon>Pseudomonadati</taxon>
        <taxon>Thermodesulfobacteriota</taxon>
        <taxon>Syntrophia</taxon>
        <taxon>Syntrophales</taxon>
        <taxon>Syntrophaceae</taxon>
        <taxon>Syntrophus</taxon>
    </lineage>
</organism>